<evidence type="ECO:0000256" key="1">
    <source>
        <dbReference type="SAM" id="MobiDB-lite"/>
    </source>
</evidence>
<dbReference type="Proteomes" id="UP000824120">
    <property type="component" value="Chromosome 9"/>
</dbReference>
<reference evidence="2 3" key="1">
    <citation type="submission" date="2020-09" db="EMBL/GenBank/DDBJ databases">
        <title>De no assembly of potato wild relative species, Solanum commersonii.</title>
        <authorList>
            <person name="Cho K."/>
        </authorList>
    </citation>
    <scope>NUCLEOTIDE SEQUENCE [LARGE SCALE GENOMIC DNA]</scope>
    <source>
        <strain evidence="2">LZ3.2</strain>
        <tissue evidence="2">Leaf</tissue>
    </source>
</reference>
<dbReference type="AlphaFoldDB" id="A0A9J5XDT1"/>
<protein>
    <recommendedName>
        <fullName evidence="4">Myb/SANT-like domain-containing protein</fullName>
    </recommendedName>
</protein>
<evidence type="ECO:0008006" key="4">
    <source>
        <dbReference type="Google" id="ProtNLM"/>
    </source>
</evidence>
<sequence>MICGLRNSRLKCLVFTAATSNTSKKRERKSTASSRRVWTPEEELTLVDGLKKLCVNGWRGDNGTFRHGYLMELEHYMNARHSNCGLESLAHVDSKLRAWKKSYATISLLKSRSGLGFQYSDGSLLVDDPKAWDDLIKVDPNAKSMDLRKCPLFADWKEIFGKDRATGEFAEGPENTVEEIERIEAQEITNGTSVGFPIVVVEVDDASGTREDQAAQEEPNVSTGATQSPFTAQVKPNESTRAAQSSFTTQKDAKKRKTVEDDNETVLKGLMEVMKQFTESHDKRMTSLIDKLGERNLSEIRGKIFSIIGSPTFEIYNSDERVKAAMRITQDIKRMEFFLSISELECHSMIWMIINDKL</sequence>
<dbReference type="EMBL" id="JACXVP010000009">
    <property type="protein sequence ID" value="KAG5585364.1"/>
    <property type="molecule type" value="Genomic_DNA"/>
</dbReference>
<accession>A0A9J5XDT1</accession>
<name>A0A9J5XDT1_SOLCO</name>
<feature type="compositionally biased region" description="Polar residues" evidence="1">
    <location>
        <begin position="219"/>
        <end position="250"/>
    </location>
</feature>
<feature type="region of interest" description="Disordered" evidence="1">
    <location>
        <begin position="207"/>
        <end position="260"/>
    </location>
</feature>
<keyword evidence="3" id="KW-1185">Reference proteome</keyword>
<gene>
    <name evidence="2" type="ORF">H5410_045798</name>
</gene>
<dbReference type="PANTHER" id="PTHR46250:SF9">
    <property type="entry name" value="MYB_SANT-LIKE DOMAIN-CONTAINING PROTEIN"/>
    <property type="match status" value="1"/>
</dbReference>
<dbReference type="OrthoDB" id="1301881at2759"/>
<proteinExistence type="predicted"/>
<dbReference type="PANTHER" id="PTHR46250">
    <property type="entry name" value="MYB/SANT-LIKE DNA-BINDING DOMAIN PROTEIN-RELATED"/>
    <property type="match status" value="1"/>
</dbReference>
<evidence type="ECO:0000313" key="2">
    <source>
        <dbReference type="EMBL" id="KAG5585364.1"/>
    </source>
</evidence>
<comment type="caution">
    <text evidence="2">The sequence shown here is derived from an EMBL/GenBank/DDBJ whole genome shotgun (WGS) entry which is preliminary data.</text>
</comment>
<evidence type="ECO:0000313" key="3">
    <source>
        <dbReference type="Proteomes" id="UP000824120"/>
    </source>
</evidence>
<organism evidence="2 3">
    <name type="scientific">Solanum commersonii</name>
    <name type="common">Commerson's wild potato</name>
    <name type="synonym">Commerson's nightshade</name>
    <dbReference type="NCBI Taxonomy" id="4109"/>
    <lineage>
        <taxon>Eukaryota</taxon>
        <taxon>Viridiplantae</taxon>
        <taxon>Streptophyta</taxon>
        <taxon>Embryophyta</taxon>
        <taxon>Tracheophyta</taxon>
        <taxon>Spermatophyta</taxon>
        <taxon>Magnoliopsida</taxon>
        <taxon>eudicotyledons</taxon>
        <taxon>Gunneridae</taxon>
        <taxon>Pentapetalae</taxon>
        <taxon>asterids</taxon>
        <taxon>lamiids</taxon>
        <taxon>Solanales</taxon>
        <taxon>Solanaceae</taxon>
        <taxon>Solanoideae</taxon>
        <taxon>Solaneae</taxon>
        <taxon>Solanum</taxon>
    </lineage>
</organism>